<evidence type="ECO:0000313" key="2">
    <source>
        <dbReference type="Proteomes" id="UP000790377"/>
    </source>
</evidence>
<name>A0ACB7ZX70_9AGAM</name>
<sequence>MVFKLAAGFIALSSLAGSVLGGAAYTLKDSFVGTDFYNAFTFEAIPDPTNGDVYVAPQSLFRVDMDTAQRLNLTYATSDTFIMRADHTSVIASGGAGRKSVRIQSNNAYTTHVVAFDMPHMPQGCG</sequence>
<organism evidence="1 2">
    <name type="scientific">Hygrophoropsis aurantiaca</name>
    <dbReference type="NCBI Taxonomy" id="72124"/>
    <lineage>
        <taxon>Eukaryota</taxon>
        <taxon>Fungi</taxon>
        <taxon>Dikarya</taxon>
        <taxon>Basidiomycota</taxon>
        <taxon>Agaricomycotina</taxon>
        <taxon>Agaricomycetes</taxon>
        <taxon>Agaricomycetidae</taxon>
        <taxon>Boletales</taxon>
        <taxon>Coniophorineae</taxon>
        <taxon>Hygrophoropsidaceae</taxon>
        <taxon>Hygrophoropsis</taxon>
    </lineage>
</organism>
<proteinExistence type="predicted"/>
<dbReference type="EMBL" id="MU268132">
    <property type="protein sequence ID" value="KAH7905736.1"/>
    <property type="molecule type" value="Genomic_DNA"/>
</dbReference>
<gene>
    <name evidence="1" type="ORF">BJ138DRAFT_1118201</name>
</gene>
<accession>A0ACB7ZX70</accession>
<keyword evidence="2" id="KW-1185">Reference proteome</keyword>
<evidence type="ECO:0000313" key="1">
    <source>
        <dbReference type="EMBL" id="KAH7905736.1"/>
    </source>
</evidence>
<protein>
    <submittedName>
        <fullName evidence="1">Uncharacterized protein</fullName>
    </submittedName>
</protein>
<reference evidence="1" key="1">
    <citation type="journal article" date="2021" name="New Phytol.">
        <title>Evolutionary innovations through gain and loss of genes in the ectomycorrhizal Boletales.</title>
        <authorList>
            <person name="Wu G."/>
            <person name="Miyauchi S."/>
            <person name="Morin E."/>
            <person name="Kuo A."/>
            <person name="Drula E."/>
            <person name="Varga T."/>
            <person name="Kohler A."/>
            <person name="Feng B."/>
            <person name="Cao Y."/>
            <person name="Lipzen A."/>
            <person name="Daum C."/>
            <person name="Hundley H."/>
            <person name="Pangilinan J."/>
            <person name="Johnson J."/>
            <person name="Barry K."/>
            <person name="LaButti K."/>
            <person name="Ng V."/>
            <person name="Ahrendt S."/>
            <person name="Min B."/>
            <person name="Choi I.G."/>
            <person name="Park H."/>
            <person name="Plett J.M."/>
            <person name="Magnuson J."/>
            <person name="Spatafora J.W."/>
            <person name="Nagy L.G."/>
            <person name="Henrissat B."/>
            <person name="Grigoriev I.V."/>
            <person name="Yang Z.L."/>
            <person name="Xu J."/>
            <person name="Martin F.M."/>
        </authorList>
    </citation>
    <scope>NUCLEOTIDE SEQUENCE</scope>
    <source>
        <strain evidence="1">ATCC 28755</strain>
    </source>
</reference>
<dbReference type="Proteomes" id="UP000790377">
    <property type="component" value="Unassembled WGS sequence"/>
</dbReference>
<comment type="caution">
    <text evidence="1">The sequence shown here is derived from an EMBL/GenBank/DDBJ whole genome shotgun (WGS) entry which is preliminary data.</text>
</comment>